<protein>
    <submittedName>
        <fullName evidence="8">Putative glutamine--tRNA ligase</fullName>
        <ecNumber evidence="8">6.1.1.18</ecNumber>
    </submittedName>
</protein>
<dbReference type="InterPro" id="IPR020058">
    <property type="entry name" value="Glu/Gln-tRNA-synth_Ib_cat-dom"/>
</dbReference>
<gene>
    <name evidence="8" type="ORF">RchiOBHm_Chr6g0267551</name>
</gene>
<keyword evidence="5 6" id="KW-0030">Aminoacyl-tRNA synthetase</keyword>
<evidence type="ECO:0000256" key="4">
    <source>
        <dbReference type="ARBA" id="ARBA00022917"/>
    </source>
</evidence>
<keyword evidence="9" id="KW-1185">Reference proteome</keyword>
<dbReference type="GO" id="GO:0005524">
    <property type="term" value="F:ATP binding"/>
    <property type="evidence" value="ECO:0007669"/>
    <property type="project" value="UniProtKB-KW"/>
</dbReference>
<dbReference type="InterPro" id="IPR050132">
    <property type="entry name" value="Gln/Glu-tRNA_Ligase"/>
</dbReference>
<evidence type="ECO:0000256" key="3">
    <source>
        <dbReference type="ARBA" id="ARBA00022840"/>
    </source>
</evidence>
<dbReference type="STRING" id="74649.A0A2P6PPY3"/>
<proteinExistence type="inferred from homology"/>
<evidence type="ECO:0000259" key="7">
    <source>
        <dbReference type="Pfam" id="PF00749"/>
    </source>
</evidence>
<dbReference type="Gene3D" id="3.40.50.620">
    <property type="entry name" value="HUPs"/>
    <property type="match status" value="1"/>
</dbReference>
<organism evidence="8 9">
    <name type="scientific">Rosa chinensis</name>
    <name type="common">China rose</name>
    <dbReference type="NCBI Taxonomy" id="74649"/>
    <lineage>
        <taxon>Eukaryota</taxon>
        <taxon>Viridiplantae</taxon>
        <taxon>Streptophyta</taxon>
        <taxon>Embryophyta</taxon>
        <taxon>Tracheophyta</taxon>
        <taxon>Spermatophyta</taxon>
        <taxon>Magnoliopsida</taxon>
        <taxon>eudicotyledons</taxon>
        <taxon>Gunneridae</taxon>
        <taxon>Pentapetalae</taxon>
        <taxon>rosids</taxon>
        <taxon>fabids</taxon>
        <taxon>Rosales</taxon>
        <taxon>Rosaceae</taxon>
        <taxon>Rosoideae</taxon>
        <taxon>Rosoideae incertae sedis</taxon>
        <taxon>Rosa</taxon>
    </lineage>
</organism>
<feature type="domain" description="Glutamyl/glutaminyl-tRNA synthetase class Ib catalytic" evidence="7">
    <location>
        <begin position="143"/>
        <end position="243"/>
    </location>
</feature>
<dbReference type="InterPro" id="IPR042559">
    <property type="entry name" value="Gln-tRNA-synth_Ib_RNA-bd_N_2"/>
</dbReference>
<dbReference type="GO" id="GO:0005829">
    <property type="term" value="C:cytosol"/>
    <property type="evidence" value="ECO:0007669"/>
    <property type="project" value="TreeGrafter"/>
</dbReference>
<keyword evidence="3 6" id="KW-0067">ATP-binding</keyword>
<sequence>MPAKASEQEKNNLELFLKVDGLDERTAKHTIANNNVTAVIHELLMDAVEALVAKKFPANALVHRPVLAHYIVSSKFQRKKSSNLLNEVFEENKSAILEQRYKTNAGDLFAHLRKRHPWADPEVPVEEILNPYAISPQPEENFKAMFIDFGLAKERGGGCYLRFDDTNHEAEKKEYIDHIQEIVNWMGWEPYKITYTSDYFQDLYELAVELIRRGHAYIDHQTGDEIKEYREKKMNSPWRDRPIK</sequence>
<dbReference type="SUPFAM" id="SSF52374">
    <property type="entry name" value="Nucleotidylyl transferase"/>
    <property type="match status" value="1"/>
</dbReference>
<comment type="similarity">
    <text evidence="6">Belongs to the class-I aminoacyl-tRNA synthetase family.</text>
</comment>
<keyword evidence="2 6" id="KW-0547">Nucleotide-binding</keyword>
<dbReference type="EMBL" id="PDCK01000044">
    <property type="protein sequence ID" value="PRQ23998.1"/>
    <property type="molecule type" value="Genomic_DNA"/>
</dbReference>
<dbReference type="Gene3D" id="1.10.10.2420">
    <property type="match status" value="1"/>
</dbReference>
<evidence type="ECO:0000256" key="2">
    <source>
        <dbReference type="ARBA" id="ARBA00022741"/>
    </source>
</evidence>
<keyword evidence="4 6" id="KW-0648">Protein biosynthesis</keyword>
<dbReference type="AlphaFoldDB" id="A0A2P6PPY3"/>
<dbReference type="Gramene" id="PRQ23998">
    <property type="protein sequence ID" value="PRQ23998"/>
    <property type="gene ID" value="RchiOBHm_Chr6g0267551"/>
</dbReference>
<evidence type="ECO:0000313" key="9">
    <source>
        <dbReference type="Proteomes" id="UP000238479"/>
    </source>
</evidence>
<keyword evidence="1 6" id="KW-0436">Ligase</keyword>
<dbReference type="GO" id="GO:0006425">
    <property type="term" value="P:glutaminyl-tRNA aminoacylation"/>
    <property type="evidence" value="ECO:0007669"/>
    <property type="project" value="TreeGrafter"/>
</dbReference>
<comment type="caution">
    <text evidence="8">The sequence shown here is derived from an EMBL/GenBank/DDBJ whole genome shotgun (WGS) entry which is preliminary data.</text>
</comment>
<name>A0A2P6PPY3_ROSCH</name>
<evidence type="ECO:0000256" key="1">
    <source>
        <dbReference type="ARBA" id="ARBA00022598"/>
    </source>
</evidence>
<dbReference type="EC" id="6.1.1.18" evidence="8"/>
<dbReference type="Proteomes" id="UP000238479">
    <property type="component" value="Chromosome 6"/>
</dbReference>
<dbReference type="GO" id="GO:0004819">
    <property type="term" value="F:glutamine-tRNA ligase activity"/>
    <property type="evidence" value="ECO:0007669"/>
    <property type="project" value="UniProtKB-EC"/>
</dbReference>
<dbReference type="PANTHER" id="PTHR43097">
    <property type="entry name" value="GLUTAMINE-TRNA LIGASE"/>
    <property type="match status" value="1"/>
</dbReference>
<dbReference type="Pfam" id="PF00749">
    <property type="entry name" value="tRNA-synt_1c"/>
    <property type="match status" value="1"/>
</dbReference>
<accession>A0A2P6PPY3</accession>
<evidence type="ECO:0000256" key="5">
    <source>
        <dbReference type="ARBA" id="ARBA00023146"/>
    </source>
</evidence>
<evidence type="ECO:0000313" key="8">
    <source>
        <dbReference type="EMBL" id="PRQ23998.1"/>
    </source>
</evidence>
<reference evidence="8 9" key="1">
    <citation type="journal article" date="2018" name="Nat. Genet.">
        <title>The Rosa genome provides new insights in the design of modern roses.</title>
        <authorList>
            <person name="Bendahmane M."/>
        </authorList>
    </citation>
    <scope>NUCLEOTIDE SEQUENCE [LARGE SCALE GENOMIC DNA]</scope>
    <source>
        <strain evidence="9">cv. Old Blush</strain>
    </source>
</reference>
<dbReference type="PANTHER" id="PTHR43097:SF4">
    <property type="entry name" value="GLUTAMINE--TRNA LIGASE"/>
    <property type="match status" value="1"/>
</dbReference>
<dbReference type="InterPro" id="IPR014729">
    <property type="entry name" value="Rossmann-like_a/b/a_fold"/>
</dbReference>
<evidence type="ECO:0000256" key="6">
    <source>
        <dbReference type="RuleBase" id="RU363037"/>
    </source>
</evidence>